<keyword evidence="2" id="KW-0449">Lipoprotein</keyword>
<proteinExistence type="predicted"/>
<comment type="caution">
    <text evidence="1">The sequence shown here is derived from an EMBL/GenBank/DDBJ whole genome shotgun (WGS) entry which is preliminary data.</text>
</comment>
<accession>A0A9W6IR24</accession>
<dbReference type="EMBL" id="BSFF01000001">
    <property type="protein sequence ID" value="GLK54916.1"/>
    <property type="molecule type" value="Genomic_DNA"/>
</dbReference>
<dbReference type="InterPro" id="IPR006311">
    <property type="entry name" value="TAT_signal"/>
</dbReference>
<name>A0A9W6IR24_9HYPH</name>
<dbReference type="Pfam" id="PF04390">
    <property type="entry name" value="LptE"/>
    <property type="match status" value="1"/>
</dbReference>
<dbReference type="GO" id="GO:0043165">
    <property type="term" value="P:Gram-negative-bacterium-type cell outer membrane assembly"/>
    <property type="evidence" value="ECO:0007669"/>
    <property type="project" value="InterPro"/>
</dbReference>
<gene>
    <name evidence="1" type="ORF">GCM10008170_09350</name>
    <name evidence="2" type="ORF">JOD31_002076</name>
</gene>
<keyword evidence="3" id="KW-1185">Reference proteome</keyword>
<evidence type="ECO:0000313" key="1">
    <source>
        <dbReference type="EMBL" id="GLK54916.1"/>
    </source>
</evidence>
<dbReference type="GO" id="GO:0019867">
    <property type="term" value="C:outer membrane"/>
    <property type="evidence" value="ECO:0007669"/>
    <property type="project" value="InterPro"/>
</dbReference>
<organism evidence="1 4">
    <name type="scientific">Methylopila capsulata</name>
    <dbReference type="NCBI Taxonomy" id="61654"/>
    <lineage>
        <taxon>Bacteria</taxon>
        <taxon>Pseudomonadati</taxon>
        <taxon>Pseudomonadota</taxon>
        <taxon>Alphaproteobacteria</taxon>
        <taxon>Hyphomicrobiales</taxon>
        <taxon>Methylopilaceae</taxon>
        <taxon>Methylopila</taxon>
    </lineage>
</organism>
<evidence type="ECO:0000313" key="3">
    <source>
        <dbReference type="Proteomes" id="UP000758856"/>
    </source>
</evidence>
<evidence type="ECO:0000313" key="4">
    <source>
        <dbReference type="Proteomes" id="UP001143400"/>
    </source>
</evidence>
<dbReference type="InterPro" id="IPR007485">
    <property type="entry name" value="LPS_assembly_LptE"/>
</dbReference>
<dbReference type="AlphaFoldDB" id="A0A9W6IR24"/>
<reference evidence="1" key="3">
    <citation type="submission" date="2023-01" db="EMBL/GenBank/DDBJ databases">
        <authorList>
            <person name="Sun Q."/>
            <person name="Evtushenko L."/>
        </authorList>
    </citation>
    <scope>NUCLEOTIDE SEQUENCE</scope>
    <source>
        <strain evidence="1">VKM B-1606</strain>
    </source>
</reference>
<sequence>MSSSDIEFRPVRRTLIRLGLAAGASLALAGCFRPLYSEQSYATGPSAKGEAPVLTNLRRIDVRPIEGRIGNTLRNELIFQLRGGEAADATAYRLDISIANRAQSPIVDPFTGQPETRTVSLSVDYALKPAGQIDPVISGQEFASASYSYTLQRFADIRAERDAQNRAAVQIAGKLRNRLQGYFATGK</sequence>
<protein>
    <submittedName>
        <fullName evidence="2">LPS-assembly lipoprotein</fullName>
    </submittedName>
</protein>
<dbReference type="Gene3D" id="3.30.160.150">
    <property type="entry name" value="Lipoprotein like domain"/>
    <property type="match status" value="1"/>
</dbReference>
<reference evidence="1" key="1">
    <citation type="journal article" date="2014" name="Int. J. Syst. Evol. Microbiol.">
        <title>Complete genome sequence of Corynebacterium casei LMG S-19264T (=DSM 44701T), isolated from a smear-ripened cheese.</title>
        <authorList>
            <consortium name="US DOE Joint Genome Institute (JGI-PGF)"/>
            <person name="Walter F."/>
            <person name="Albersmeier A."/>
            <person name="Kalinowski J."/>
            <person name="Ruckert C."/>
        </authorList>
    </citation>
    <scope>NUCLEOTIDE SEQUENCE</scope>
    <source>
        <strain evidence="1">VKM B-1606</strain>
    </source>
</reference>
<dbReference type="PROSITE" id="PS51318">
    <property type="entry name" value="TAT"/>
    <property type="match status" value="1"/>
</dbReference>
<dbReference type="Proteomes" id="UP000758856">
    <property type="component" value="Unassembled WGS sequence"/>
</dbReference>
<dbReference type="RefSeq" id="WP_204950237.1">
    <property type="nucleotide sequence ID" value="NZ_BSFF01000001.1"/>
</dbReference>
<evidence type="ECO:0000313" key="2">
    <source>
        <dbReference type="EMBL" id="MBM7851851.1"/>
    </source>
</evidence>
<dbReference type="Proteomes" id="UP001143400">
    <property type="component" value="Unassembled WGS sequence"/>
</dbReference>
<dbReference type="EMBL" id="JAFBCY010000002">
    <property type="protein sequence ID" value="MBM7851851.1"/>
    <property type="molecule type" value="Genomic_DNA"/>
</dbReference>
<reference evidence="2 3" key="2">
    <citation type="submission" date="2021-01" db="EMBL/GenBank/DDBJ databases">
        <title>Genomic Encyclopedia of Type Strains, Phase IV (KMG-IV): sequencing the most valuable type-strain genomes for metagenomic binning, comparative biology and taxonomic classification.</title>
        <authorList>
            <person name="Goeker M."/>
        </authorList>
    </citation>
    <scope>NUCLEOTIDE SEQUENCE [LARGE SCALE GENOMIC DNA]</scope>
    <source>
        <strain evidence="2 3">DSM 6130</strain>
    </source>
</reference>